<accession>A0ABU2H4P3</accession>
<dbReference type="PANTHER" id="PTHR33910:SF1">
    <property type="entry name" value="PROTEIN TRANSLOCASE SUBUNIT SECE"/>
    <property type="match status" value="1"/>
</dbReference>
<dbReference type="HAMAP" id="MF_00422">
    <property type="entry name" value="SecE"/>
    <property type="match status" value="1"/>
</dbReference>
<organism evidence="10 11">
    <name type="scientific">Lipingzhangella rawalii</name>
    <dbReference type="NCBI Taxonomy" id="2055835"/>
    <lineage>
        <taxon>Bacteria</taxon>
        <taxon>Bacillati</taxon>
        <taxon>Actinomycetota</taxon>
        <taxon>Actinomycetes</taxon>
        <taxon>Streptosporangiales</taxon>
        <taxon>Nocardiopsidaceae</taxon>
        <taxon>Lipingzhangella</taxon>
    </lineage>
</organism>
<comment type="subunit">
    <text evidence="9">Component of the Sec protein translocase complex. Heterotrimer consisting of SecY, SecE and SecG subunits. The heterotrimers can form oligomers, although 1 heterotrimer is thought to be able to translocate proteins. Interacts with the ribosome. Interacts with SecDF, and other proteins may be involved. Interacts with SecA.</text>
</comment>
<dbReference type="PANTHER" id="PTHR33910">
    <property type="entry name" value="PROTEIN TRANSLOCASE SUBUNIT SECE"/>
    <property type="match status" value="1"/>
</dbReference>
<dbReference type="InterPro" id="IPR005807">
    <property type="entry name" value="SecE_bac"/>
</dbReference>
<evidence type="ECO:0000256" key="8">
    <source>
        <dbReference type="ARBA" id="ARBA00023136"/>
    </source>
</evidence>
<dbReference type="Gene3D" id="1.20.5.1030">
    <property type="entry name" value="Preprotein translocase secy subunit"/>
    <property type="match status" value="1"/>
</dbReference>
<dbReference type="Pfam" id="PF00584">
    <property type="entry name" value="SecE"/>
    <property type="match status" value="1"/>
</dbReference>
<name>A0ABU2H4P3_9ACTN</name>
<keyword evidence="7 9" id="KW-0811">Translocation</keyword>
<evidence type="ECO:0000256" key="6">
    <source>
        <dbReference type="ARBA" id="ARBA00022989"/>
    </source>
</evidence>
<keyword evidence="5 9" id="KW-0653">Protein transport</keyword>
<keyword evidence="11" id="KW-1185">Reference proteome</keyword>
<dbReference type="Proteomes" id="UP001250214">
    <property type="component" value="Unassembled WGS sequence"/>
</dbReference>
<keyword evidence="4 9" id="KW-0812">Transmembrane</keyword>
<evidence type="ECO:0000256" key="3">
    <source>
        <dbReference type="ARBA" id="ARBA00022475"/>
    </source>
</evidence>
<dbReference type="RefSeq" id="WP_310911496.1">
    <property type="nucleotide sequence ID" value="NZ_JAVLVT010000002.1"/>
</dbReference>
<keyword evidence="3 9" id="KW-1003">Cell membrane</keyword>
<comment type="function">
    <text evidence="9">Essential subunit of the Sec protein translocation channel SecYEG. Clamps together the 2 halves of SecY. May contact the channel plug during translocation.</text>
</comment>
<comment type="caution">
    <text evidence="10">The sequence shown here is derived from an EMBL/GenBank/DDBJ whole genome shotgun (WGS) entry which is preliminary data.</text>
</comment>
<evidence type="ECO:0000256" key="1">
    <source>
        <dbReference type="ARBA" id="ARBA00004370"/>
    </source>
</evidence>
<keyword evidence="6 9" id="KW-1133">Transmembrane helix</keyword>
<evidence type="ECO:0000313" key="11">
    <source>
        <dbReference type="Proteomes" id="UP001250214"/>
    </source>
</evidence>
<reference evidence="11" key="1">
    <citation type="submission" date="2023-07" db="EMBL/GenBank/DDBJ databases">
        <title>Novel species in the genus Lipingzhangella isolated from Sambhar Salt Lake.</title>
        <authorList>
            <person name="Jiya N."/>
            <person name="Kajale S."/>
            <person name="Sharma A."/>
        </authorList>
    </citation>
    <scope>NUCLEOTIDE SEQUENCE [LARGE SCALE GENOMIC DNA]</scope>
    <source>
        <strain evidence="11">LS1_29</strain>
    </source>
</reference>
<sequence length="87" mass="9901">MTQTHGEAGAKPEPRRTNPVVFTRQVVAELGKVRWPTRWELITYTIVVMVFVLIMIGYVTGVDWVFGQGVLWLYDPERAGVLETILP</sequence>
<evidence type="ECO:0000256" key="7">
    <source>
        <dbReference type="ARBA" id="ARBA00023010"/>
    </source>
</evidence>
<comment type="subcellular location">
    <subcellularLocation>
        <location evidence="9">Cell membrane</location>
        <topology evidence="9">Single-pass membrane protein</topology>
    </subcellularLocation>
    <subcellularLocation>
        <location evidence="1">Membrane</location>
    </subcellularLocation>
</comment>
<feature type="transmembrane region" description="Helical" evidence="9">
    <location>
        <begin position="41"/>
        <end position="66"/>
    </location>
</feature>
<evidence type="ECO:0000256" key="2">
    <source>
        <dbReference type="ARBA" id="ARBA00022448"/>
    </source>
</evidence>
<keyword evidence="8 9" id="KW-0472">Membrane</keyword>
<evidence type="ECO:0000256" key="4">
    <source>
        <dbReference type="ARBA" id="ARBA00022692"/>
    </source>
</evidence>
<gene>
    <name evidence="9 10" type="primary">secE</name>
    <name evidence="10" type="ORF">RIF23_06645</name>
</gene>
<proteinExistence type="inferred from homology"/>
<dbReference type="InterPro" id="IPR038379">
    <property type="entry name" value="SecE_sf"/>
</dbReference>
<comment type="similarity">
    <text evidence="9">Belongs to the SecE/SEC61-gamma family.</text>
</comment>
<evidence type="ECO:0000313" key="10">
    <source>
        <dbReference type="EMBL" id="MDS1269972.1"/>
    </source>
</evidence>
<evidence type="ECO:0000256" key="5">
    <source>
        <dbReference type="ARBA" id="ARBA00022927"/>
    </source>
</evidence>
<evidence type="ECO:0000256" key="9">
    <source>
        <dbReference type="HAMAP-Rule" id="MF_00422"/>
    </source>
</evidence>
<protein>
    <recommendedName>
        <fullName evidence="9">Protein translocase subunit SecE</fullName>
    </recommendedName>
</protein>
<dbReference type="EMBL" id="JAVLVT010000002">
    <property type="protein sequence ID" value="MDS1269972.1"/>
    <property type="molecule type" value="Genomic_DNA"/>
</dbReference>
<dbReference type="InterPro" id="IPR001901">
    <property type="entry name" value="Translocase_SecE/Sec61-g"/>
</dbReference>
<dbReference type="NCBIfam" id="TIGR00964">
    <property type="entry name" value="secE_bact"/>
    <property type="match status" value="1"/>
</dbReference>
<keyword evidence="2 9" id="KW-0813">Transport</keyword>